<evidence type="ECO:0000313" key="1">
    <source>
        <dbReference type="EMBL" id="WZP17413.1"/>
    </source>
</evidence>
<organism evidence="1 2">
    <name type="scientific">Arthrobacter citreus</name>
    <dbReference type="NCBI Taxonomy" id="1670"/>
    <lineage>
        <taxon>Bacteria</taxon>
        <taxon>Bacillati</taxon>
        <taxon>Actinomycetota</taxon>
        <taxon>Actinomycetes</taxon>
        <taxon>Micrococcales</taxon>
        <taxon>Micrococcaceae</taxon>
        <taxon>Arthrobacter</taxon>
    </lineage>
</organism>
<sequence>MNGSAGVVVAMCTGHRCAALTRSLDDGGLPGAVARSPGAVLISAPCLQQCAHGAVGAVAIRAERAGSTGRSVWLGGLDGEGRLQDLGHWVEHWRPDAKEANTLPETLHDALIGYGPPITLTPAGS</sequence>
<dbReference type="EMBL" id="CP151657">
    <property type="protein sequence ID" value="WZP17413.1"/>
    <property type="molecule type" value="Genomic_DNA"/>
</dbReference>
<accession>A0ABZ2ZZ02</accession>
<dbReference type="Proteomes" id="UP001448858">
    <property type="component" value="Chromosome"/>
</dbReference>
<proteinExistence type="predicted"/>
<evidence type="ECO:0008006" key="3">
    <source>
        <dbReference type="Google" id="ProtNLM"/>
    </source>
</evidence>
<name>A0ABZ2ZZ02_9MICC</name>
<keyword evidence="2" id="KW-1185">Reference proteome</keyword>
<evidence type="ECO:0000313" key="2">
    <source>
        <dbReference type="Proteomes" id="UP001448858"/>
    </source>
</evidence>
<protein>
    <recommendedName>
        <fullName evidence="3">(2Fe-2S) ferredoxin domain-containing protein</fullName>
    </recommendedName>
</protein>
<reference evidence="1 2" key="1">
    <citation type="submission" date="2024-04" db="EMBL/GenBank/DDBJ databases">
        <title>Arthrobacter sp. from Plains bison fecal sample.</title>
        <authorList>
            <person name="Ruzzini A."/>
        </authorList>
    </citation>
    <scope>NUCLEOTIDE SEQUENCE [LARGE SCALE GENOMIC DNA]</scope>
    <source>
        <strain evidence="1 2">EINP1</strain>
    </source>
</reference>
<gene>
    <name evidence="1" type="ORF">AAE021_07605</name>
</gene>
<dbReference type="RefSeq" id="WP_342025010.1">
    <property type="nucleotide sequence ID" value="NZ_CP151657.1"/>
</dbReference>